<accession>A0AAN9R6R8</accession>
<protein>
    <submittedName>
        <fullName evidence="1">Uncharacterized protein</fullName>
    </submittedName>
</protein>
<comment type="caution">
    <text evidence="1">The sequence shown here is derived from an EMBL/GenBank/DDBJ whole genome shotgun (WGS) entry which is preliminary data.</text>
</comment>
<dbReference type="AlphaFoldDB" id="A0AAN9R6R8"/>
<proteinExistence type="predicted"/>
<keyword evidence="2" id="KW-1185">Reference proteome</keyword>
<dbReference type="Proteomes" id="UP001367508">
    <property type="component" value="Unassembled WGS sequence"/>
</dbReference>
<dbReference type="EMBL" id="JAYMYQ010000001">
    <property type="protein sequence ID" value="KAK7361251.1"/>
    <property type="molecule type" value="Genomic_DNA"/>
</dbReference>
<organism evidence="1 2">
    <name type="scientific">Canavalia gladiata</name>
    <name type="common">Sword bean</name>
    <name type="synonym">Dolichos gladiatus</name>
    <dbReference type="NCBI Taxonomy" id="3824"/>
    <lineage>
        <taxon>Eukaryota</taxon>
        <taxon>Viridiplantae</taxon>
        <taxon>Streptophyta</taxon>
        <taxon>Embryophyta</taxon>
        <taxon>Tracheophyta</taxon>
        <taxon>Spermatophyta</taxon>
        <taxon>Magnoliopsida</taxon>
        <taxon>eudicotyledons</taxon>
        <taxon>Gunneridae</taxon>
        <taxon>Pentapetalae</taxon>
        <taxon>rosids</taxon>
        <taxon>fabids</taxon>
        <taxon>Fabales</taxon>
        <taxon>Fabaceae</taxon>
        <taxon>Papilionoideae</taxon>
        <taxon>50 kb inversion clade</taxon>
        <taxon>NPAAA clade</taxon>
        <taxon>indigoferoid/millettioid clade</taxon>
        <taxon>Phaseoleae</taxon>
        <taxon>Canavalia</taxon>
    </lineage>
</organism>
<evidence type="ECO:0000313" key="1">
    <source>
        <dbReference type="EMBL" id="KAK7361251.1"/>
    </source>
</evidence>
<evidence type="ECO:0000313" key="2">
    <source>
        <dbReference type="Proteomes" id="UP001367508"/>
    </source>
</evidence>
<gene>
    <name evidence="1" type="ORF">VNO77_03299</name>
</gene>
<sequence>MKDGRDPSHIRCGEEPPRLCLLTISGISFHACMELFQAKPREHNAHSAHNKLGESMNRSGLDAHALSLVKTSIGCRLSIFKFHQNSGKIWAPNLYRIRAKLMAINCRSLHIDRVVTIWNLSN</sequence>
<name>A0AAN9R6R8_CANGL</name>
<reference evidence="1 2" key="1">
    <citation type="submission" date="2024-01" db="EMBL/GenBank/DDBJ databases">
        <title>The genomes of 5 underutilized Papilionoideae crops provide insights into root nodulation and disease resistanc.</title>
        <authorList>
            <person name="Jiang F."/>
        </authorList>
    </citation>
    <scope>NUCLEOTIDE SEQUENCE [LARGE SCALE GENOMIC DNA]</scope>
    <source>
        <strain evidence="1">LVBAO_FW01</strain>
        <tissue evidence="1">Leaves</tissue>
    </source>
</reference>